<dbReference type="Proteomes" id="UP000316852">
    <property type="component" value="Unassembled WGS sequence"/>
</dbReference>
<sequence>MSPDGVESHRIEGFLPAEDLLAQLELGLGKVWFKQEKYAVAEKHFRAAAQEYPSTEAAPEAVYWAGVSAYKASNDPKKLKETHQLLQSRYPSSQWTRKAMVWAG</sequence>
<proteinExistence type="predicted"/>
<feature type="repeat" description="TPR" evidence="1">
    <location>
        <begin position="22"/>
        <end position="55"/>
    </location>
</feature>
<accession>A0A538TAH2</accession>
<evidence type="ECO:0000256" key="1">
    <source>
        <dbReference type="PROSITE-ProRule" id="PRU00339"/>
    </source>
</evidence>
<comment type="caution">
    <text evidence="2">The sequence shown here is derived from an EMBL/GenBank/DDBJ whole genome shotgun (WGS) entry which is preliminary data.</text>
</comment>
<organism evidence="2 3">
    <name type="scientific">Eiseniibacteriota bacterium</name>
    <dbReference type="NCBI Taxonomy" id="2212470"/>
    <lineage>
        <taxon>Bacteria</taxon>
        <taxon>Candidatus Eiseniibacteriota</taxon>
    </lineage>
</organism>
<reference evidence="2 3" key="1">
    <citation type="journal article" date="2019" name="Nat. Microbiol.">
        <title>Mediterranean grassland soil C-N compound turnover is dependent on rainfall and depth, and is mediated by genomically divergent microorganisms.</title>
        <authorList>
            <person name="Diamond S."/>
            <person name="Andeer P.F."/>
            <person name="Li Z."/>
            <person name="Crits-Christoph A."/>
            <person name="Burstein D."/>
            <person name="Anantharaman K."/>
            <person name="Lane K.R."/>
            <person name="Thomas B.C."/>
            <person name="Pan C."/>
            <person name="Northen T.R."/>
            <person name="Banfield J.F."/>
        </authorList>
    </citation>
    <scope>NUCLEOTIDE SEQUENCE [LARGE SCALE GENOMIC DNA]</scope>
    <source>
        <strain evidence="2">WS_6</strain>
    </source>
</reference>
<gene>
    <name evidence="2" type="primary">bamD</name>
    <name evidence="2" type="ORF">E6K76_01140</name>
</gene>
<dbReference type="EMBL" id="VBOW01000013">
    <property type="protein sequence ID" value="TMQ60630.1"/>
    <property type="molecule type" value="Genomic_DNA"/>
</dbReference>
<name>A0A538TAH2_UNCEI</name>
<dbReference type="AlphaFoldDB" id="A0A538TAH2"/>
<dbReference type="Gene3D" id="1.25.40.10">
    <property type="entry name" value="Tetratricopeptide repeat domain"/>
    <property type="match status" value="1"/>
</dbReference>
<evidence type="ECO:0000313" key="2">
    <source>
        <dbReference type="EMBL" id="TMQ60630.1"/>
    </source>
</evidence>
<keyword evidence="1" id="KW-0802">TPR repeat</keyword>
<dbReference type="InterPro" id="IPR019734">
    <property type="entry name" value="TPR_rpt"/>
</dbReference>
<dbReference type="PROSITE" id="PS50005">
    <property type="entry name" value="TPR"/>
    <property type="match status" value="1"/>
</dbReference>
<protein>
    <submittedName>
        <fullName evidence="2">Outer membrane protein assembly factor BamD</fullName>
    </submittedName>
</protein>
<evidence type="ECO:0000313" key="3">
    <source>
        <dbReference type="Proteomes" id="UP000316852"/>
    </source>
</evidence>
<dbReference type="SUPFAM" id="SSF48452">
    <property type="entry name" value="TPR-like"/>
    <property type="match status" value="1"/>
</dbReference>
<dbReference type="InterPro" id="IPR011990">
    <property type="entry name" value="TPR-like_helical_dom_sf"/>
</dbReference>